<dbReference type="InterPro" id="IPR015422">
    <property type="entry name" value="PyrdxlP-dep_Trfase_small"/>
</dbReference>
<dbReference type="Gene3D" id="3.90.1150.10">
    <property type="entry name" value="Aspartate Aminotransferase, domain 1"/>
    <property type="match status" value="1"/>
</dbReference>
<keyword evidence="5" id="KW-0663">Pyridoxal phosphate</keyword>
<dbReference type="STRING" id="36849.OXPF_01740"/>
<dbReference type="GO" id="GO:0031071">
    <property type="term" value="F:cysteine desulfurase activity"/>
    <property type="evidence" value="ECO:0007669"/>
    <property type="project" value="UniProtKB-EC"/>
</dbReference>
<evidence type="ECO:0000256" key="2">
    <source>
        <dbReference type="ARBA" id="ARBA00010447"/>
    </source>
</evidence>
<evidence type="ECO:0000256" key="3">
    <source>
        <dbReference type="ARBA" id="ARBA00012239"/>
    </source>
</evidence>
<evidence type="ECO:0000256" key="4">
    <source>
        <dbReference type="ARBA" id="ARBA00022679"/>
    </source>
</evidence>
<dbReference type="PANTHER" id="PTHR43586">
    <property type="entry name" value="CYSTEINE DESULFURASE"/>
    <property type="match status" value="1"/>
</dbReference>
<protein>
    <recommendedName>
        <fullName evidence="3">cysteine desulfurase</fullName>
        <ecNumber evidence="3">2.8.1.7</ecNumber>
    </recommendedName>
</protein>
<name>A0A0P8WC04_9CLOT</name>
<dbReference type="OrthoDB" id="9804366at2"/>
<dbReference type="PROSITE" id="PS00595">
    <property type="entry name" value="AA_TRANSFER_CLASS_5"/>
    <property type="match status" value="1"/>
</dbReference>
<dbReference type="InterPro" id="IPR010970">
    <property type="entry name" value="Cys_dSase_SufS"/>
</dbReference>
<evidence type="ECO:0000256" key="1">
    <source>
        <dbReference type="ARBA" id="ARBA00001933"/>
    </source>
</evidence>
<evidence type="ECO:0000259" key="8">
    <source>
        <dbReference type="Pfam" id="PF00266"/>
    </source>
</evidence>
<dbReference type="InterPro" id="IPR000192">
    <property type="entry name" value="Aminotrans_V_dom"/>
</dbReference>
<dbReference type="NCBIfam" id="TIGR01977">
    <property type="entry name" value="am_tr_V_EF2568"/>
    <property type="match status" value="1"/>
</dbReference>
<evidence type="ECO:0000256" key="6">
    <source>
        <dbReference type="ARBA" id="ARBA00050776"/>
    </source>
</evidence>
<dbReference type="AlphaFoldDB" id="A0A0P8WC04"/>
<feature type="domain" description="Aminotransferase class V" evidence="8">
    <location>
        <begin position="4"/>
        <end position="371"/>
    </location>
</feature>
<organism evidence="9 10">
    <name type="scientific">Oxobacter pfennigii</name>
    <dbReference type="NCBI Taxonomy" id="36849"/>
    <lineage>
        <taxon>Bacteria</taxon>
        <taxon>Bacillati</taxon>
        <taxon>Bacillota</taxon>
        <taxon>Clostridia</taxon>
        <taxon>Eubacteriales</taxon>
        <taxon>Clostridiaceae</taxon>
        <taxon>Oxobacter</taxon>
    </lineage>
</organism>
<evidence type="ECO:0000313" key="9">
    <source>
        <dbReference type="EMBL" id="KPU46255.1"/>
    </source>
</evidence>
<dbReference type="CDD" id="cd06453">
    <property type="entry name" value="SufS_like"/>
    <property type="match status" value="1"/>
</dbReference>
<dbReference type="EMBL" id="LKET01000012">
    <property type="protein sequence ID" value="KPU46255.1"/>
    <property type="molecule type" value="Genomic_DNA"/>
</dbReference>
<dbReference type="InterPro" id="IPR015424">
    <property type="entry name" value="PyrdxlP-dep_Trfase"/>
</dbReference>
<gene>
    <name evidence="9" type="primary">csd</name>
    <name evidence="9" type="ORF">OXPF_01740</name>
</gene>
<dbReference type="PANTHER" id="PTHR43586:SF4">
    <property type="entry name" value="ISOPENICILLIN N EPIMERASE"/>
    <property type="match status" value="1"/>
</dbReference>
<dbReference type="InterPro" id="IPR015421">
    <property type="entry name" value="PyrdxlP-dep_Trfase_major"/>
</dbReference>
<dbReference type="InterPro" id="IPR016454">
    <property type="entry name" value="Cysteine_dSase"/>
</dbReference>
<dbReference type="InterPro" id="IPR010969">
    <property type="entry name" value="Cys_dSase-rel_unknwn_funct"/>
</dbReference>
<comment type="cofactor">
    <cofactor evidence="1 7">
        <name>pyridoxal 5'-phosphate</name>
        <dbReference type="ChEBI" id="CHEBI:597326"/>
    </cofactor>
</comment>
<dbReference type="PATRIC" id="fig|36849.3.peg.193"/>
<dbReference type="GO" id="GO:0030170">
    <property type="term" value="F:pyridoxal phosphate binding"/>
    <property type="evidence" value="ECO:0007669"/>
    <property type="project" value="InterPro"/>
</dbReference>
<dbReference type="Pfam" id="PF00266">
    <property type="entry name" value="Aminotran_5"/>
    <property type="match status" value="1"/>
</dbReference>
<dbReference type="InterPro" id="IPR020578">
    <property type="entry name" value="Aminotrans_V_PyrdxlP_BS"/>
</dbReference>
<comment type="catalytic activity">
    <reaction evidence="6">
        <text>(sulfur carrier)-H + L-cysteine = (sulfur carrier)-SH + L-alanine</text>
        <dbReference type="Rhea" id="RHEA:43892"/>
        <dbReference type="Rhea" id="RHEA-COMP:14737"/>
        <dbReference type="Rhea" id="RHEA-COMP:14739"/>
        <dbReference type="ChEBI" id="CHEBI:29917"/>
        <dbReference type="ChEBI" id="CHEBI:35235"/>
        <dbReference type="ChEBI" id="CHEBI:57972"/>
        <dbReference type="ChEBI" id="CHEBI:64428"/>
        <dbReference type="EC" id="2.8.1.7"/>
    </reaction>
</comment>
<dbReference type="SUPFAM" id="SSF53383">
    <property type="entry name" value="PLP-dependent transferases"/>
    <property type="match status" value="1"/>
</dbReference>
<reference evidence="9 10" key="1">
    <citation type="submission" date="2015-09" db="EMBL/GenBank/DDBJ databases">
        <title>Genome sequence of Oxobacter pfennigii DSM 3222.</title>
        <authorList>
            <person name="Poehlein A."/>
            <person name="Bengelsdorf F.R."/>
            <person name="Schiel-Bengelsdorf B."/>
            <person name="Duerre P."/>
            <person name="Daniel R."/>
        </authorList>
    </citation>
    <scope>NUCLEOTIDE SEQUENCE [LARGE SCALE GENOMIC DNA]</scope>
    <source>
        <strain evidence="9 10">DSM 3222</strain>
    </source>
</reference>
<evidence type="ECO:0000256" key="5">
    <source>
        <dbReference type="ARBA" id="ARBA00022898"/>
    </source>
</evidence>
<dbReference type="EC" id="2.8.1.7" evidence="3"/>
<keyword evidence="10" id="KW-1185">Reference proteome</keyword>
<sequence>MKKVYLDNAATTYPKPSSVVDSMVDFMTNSGANPGRGGYELSLQSGRLVLETRRLINSLFKGPGPDNVVFTQNITASLNMAMRGMFKKGWHIITTSMEHNSVIRPLRSLEDMGLISLSIVNCKADGTLDVKDIEEAIIKDTKAVVMTHASNLTGTILPIEEVGHICTKYDLYFIVDSAQTAGTIDIDMKKCNIDILAFTGHKGLLGPQGTGGFIINERANETTSPIFSGGTGSRSHIDTQPDFLPDKFESGTLNTAGIAGLKAGIEFIFNIGMDNIRKHENMLLKALYEGLSEIEGMCIYGPMDYNKQTNTLAVNIKDMDPSDIAFNLDNKYGIMVRSGLHCTPYGHRTIGTYPLGSVRFSIGYFNTMEDIGYTVNAMKEIEKER</sequence>
<evidence type="ECO:0000313" key="10">
    <source>
        <dbReference type="Proteomes" id="UP000050326"/>
    </source>
</evidence>
<dbReference type="PIRSF" id="PIRSF005572">
    <property type="entry name" value="NifS"/>
    <property type="match status" value="1"/>
</dbReference>
<dbReference type="GO" id="GO:0006534">
    <property type="term" value="P:cysteine metabolic process"/>
    <property type="evidence" value="ECO:0007669"/>
    <property type="project" value="InterPro"/>
</dbReference>
<dbReference type="Proteomes" id="UP000050326">
    <property type="component" value="Unassembled WGS sequence"/>
</dbReference>
<comment type="similarity">
    <text evidence="2">Belongs to the class-V pyridoxal-phosphate-dependent aminotransferase family. Csd subfamily.</text>
</comment>
<evidence type="ECO:0000256" key="7">
    <source>
        <dbReference type="RuleBase" id="RU004504"/>
    </source>
</evidence>
<accession>A0A0P8WC04</accession>
<proteinExistence type="inferred from homology"/>
<dbReference type="RefSeq" id="WP_054873329.1">
    <property type="nucleotide sequence ID" value="NZ_LKET01000012.1"/>
</dbReference>
<dbReference type="Gene3D" id="3.40.640.10">
    <property type="entry name" value="Type I PLP-dependent aspartate aminotransferase-like (Major domain)"/>
    <property type="match status" value="1"/>
</dbReference>
<keyword evidence="4 9" id="KW-0808">Transferase</keyword>
<comment type="caution">
    <text evidence="9">The sequence shown here is derived from an EMBL/GenBank/DDBJ whole genome shotgun (WGS) entry which is preliminary data.</text>
</comment>